<dbReference type="KEGG" id="vg:55802840"/>
<organism evidence="1 2">
    <name type="scientific">Tenacibaculum phage PTm1</name>
    <dbReference type="NCBI Taxonomy" id="2547425"/>
    <lineage>
        <taxon>Viruses</taxon>
        <taxon>Duplodnaviria</taxon>
        <taxon>Heunggongvirae</taxon>
        <taxon>Uroviricota</taxon>
        <taxon>Caudoviricetes</taxon>
        <taxon>Shirahamavirus</taxon>
        <taxon>Shirahamavirus PTm1</taxon>
    </lineage>
</organism>
<sequence length="121" mass="13960">MDTKFISLRQFAYESLGMQIKPNQTDFEVNLNLSSAYGTRLEKILNEKFNIIDFNCNSNNIIRSIHCITESGYVDIIVSNDIMESKNVLKIVSNENNKLTESVVKYNTLNTFDEQIKEILK</sequence>
<keyword evidence="2" id="KW-1185">Reference proteome</keyword>
<dbReference type="RefSeq" id="YP_009873719.1">
    <property type="nucleotide sequence ID" value="NC_049340.1"/>
</dbReference>
<dbReference type="GeneID" id="55802840"/>
<accession>A0A5S9HXP0</accession>
<dbReference type="EMBL" id="AP019524">
    <property type="protein sequence ID" value="BBI90427.1"/>
    <property type="molecule type" value="Genomic_DNA"/>
</dbReference>
<dbReference type="Proteomes" id="UP000422648">
    <property type="component" value="Segment"/>
</dbReference>
<evidence type="ECO:0000313" key="2">
    <source>
        <dbReference type="Proteomes" id="UP000422648"/>
    </source>
</evidence>
<evidence type="ECO:0000313" key="1">
    <source>
        <dbReference type="EMBL" id="BBI90427.1"/>
    </source>
</evidence>
<name>A0A5S9HXP0_9CAUD</name>
<proteinExistence type="predicted"/>
<protein>
    <submittedName>
        <fullName evidence="1">Uncharacterized protein</fullName>
    </submittedName>
</protein>
<reference evidence="1 2" key="1">
    <citation type="journal article" date="2019" name="Arch. Virol.">
        <title>A novel jumbo Tenacibaculum maritimum lytic phage with head-fiber-like appendages.</title>
        <authorList>
            <person name="Kawato Y."/>
            <person name="Istiqomah I."/>
            <person name="Gaafar A.Y."/>
            <person name="Hanaoka M."/>
            <person name="Ishimaru K."/>
            <person name="Yasuike M."/>
            <person name="Nishiki I."/>
            <person name="Nakamura Y."/>
            <person name="Fujiwara A."/>
            <person name="Nakai T."/>
        </authorList>
    </citation>
    <scope>NUCLEOTIDE SEQUENCE [LARGE SCALE GENOMIC DNA]</scope>
    <source>
        <strain evidence="1 2">PTm1</strain>
    </source>
</reference>